<feature type="region of interest" description="Disordered" evidence="1">
    <location>
        <begin position="92"/>
        <end position="121"/>
    </location>
</feature>
<dbReference type="EMBL" id="JABVXQ010000004">
    <property type="protein sequence ID" value="KAF6114519.1"/>
    <property type="molecule type" value="Genomic_DNA"/>
</dbReference>
<organism evidence="2 3">
    <name type="scientific">Phyllostomus discolor</name>
    <name type="common">pale spear-nosed bat</name>
    <dbReference type="NCBI Taxonomy" id="89673"/>
    <lineage>
        <taxon>Eukaryota</taxon>
        <taxon>Metazoa</taxon>
        <taxon>Chordata</taxon>
        <taxon>Craniata</taxon>
        <taxon>Vertebrata</taxon>
        <taxon>Euteleostomi</taxon>
        <taxon>Mammalia</taxon>
        <taxon>Eutheria</taxon>
        <taxon>Laurasiatheria</taxon>
        <taxon>Chiroptera</taxon>
        <taxon>Yangochiroptera</taxon>
        <taxon>Phyllostomidae</taxon>
        <taxon>Phyllostominae</taxon>
        <taxon>Phyllostomus</taxon>
    </lineage>
</organism>
<evidence type="ECO:0000256" key="1">
    <source>
        <dbReference type="SAM" id="MobiDB-lite"/>
    </source>
</evidence>
<proteinExistence type="predicted"/>
<evidence type="ECO:0000313" key="3">
    <source>
        <dbReference type="Proteomes" id="UP000664940"/>
    </source>
</evidence>
<dbReference type="Proteomes" id="UP000664940">
    <property type="component" value="Unassembled WGS sequence"/>
</dbReference>
<name>A0A834ALF2_9CHIR</name>
<comment type="caution">
    <text evidence="2">The sequence shown here is derived from an EMBL/GenBank/DDBJ whole genome shotgun (WGS) entry which is preliminary data.</text>
</comment>
<reference evidence="2 3" key="1">
    <citation type="journal article" date="2020" name="Nature">
        <title>Six reference-quality genomes reveal evolution of bat adaptations.</title>
        <authorList>
            <person name="Jebb D."/>
            <person name="Huang Z."/>
            <person name="Pippel M."/>
            <person name="Hughes G.M."/>
            <person name="Lavrichenko K."/>
            <person name="Devanna P."/>
            <person name="Winkler S."/>
            <person name="Jermiin L.S."/>
            <person name="Skirmuntt E.C."/>
            <person name="Katzourakis A."/>
            <person name="Burkitt-Gray L."/>
            <person name="Ray D.A."/>
            <person name="Sullivan K.A.M."/>
            <person name="Roscito J.G."/>
            <person name="Kirilenko B.M."/>
            <person name="Davalos L.M."/>
            <person name="Corthals A.P."/>
            <person name="Power M.L."/>
            <person name="Jones G."/>
            <person name="Ransome R.D."/>
            <person name="Dechmann D.K.N."/>
            <person name="Locatelli A.G."/>
            <person name="Puechmaille S.J."/>
            <person name="Fedrigo O."/>
            <person name="Jarvis E.D."/>
            <person name="Hiller M."/>
            <person name="Vernes S.C."/>
            <person name="Myers E.W."/>
            <person name="Teeling E.C."/>
        </authorList>
    </citation>
    <scope>NUCLEOTIDE SEQUENCE [LARGE SCALE GENOMIC DNA]</scope>
    <source>
        <strain evidence="2">Bat1K_MPI-CBG_1</strain>
    </source>
</reference>
<dbReference type="AlphaFoldDB" id="A0A834ALF2"/>
<feature type="compositionally biased region" description="Basic and acidic residues" evidence="1">
    <location>
        <begin position="94"/>
        <end position="106"/>
    </location>
</feature>
<gene>
    <name evidence="2" type="ORF">HJG60_010500</name>
</gene>
<sequence>MLEVKDQASGQGGGIGKHNLTPHTTKQKIKLNYKTTTTQNRQRIELYGSLTIKELKQSPSSRQVGGTETQNTEMWNGQYHTYMWWIKIGRHTSGVRDPRPTPDHPAHGSSDGKISPHNFWL</sequence>
<protein>
    <submittedName>
        <fullName evidence="2">Uncharacterized protein</fullName>
    </submittedName>
</protein>
<evidence type="ECO:0000313" key="2">
    <source>
        <dbReference type="EMBL" id="KAF6114519.1"/>
    </source>
</evidence>
<accession>A0A834ALF2</accession>
<feature type="region of interest" description="Disordered" evidence="1">
    <location>
        <begin position="1"/>
        <end position="32"/>
    </location>
</feature>